<sequence>MFSLTETGTRLIEMRMEETIRYTKAEVALQNGSNNNGTWIVYKDSVYDVSRYIDEHPGGRDAILGEAGKDATKAFNEVGHSSDATTIMAKYKIGEIVEEEKVYDANGKKKKRVVEAQSNDSRSCMSVVTCGLLG</sequence>
<comment type="caution">
    <text evidence="1">The sequence shown here is derived from an EMBL/GenBank/DDBJ whole genome shotgun (WGS) entry which is preliminary data.</text>
</comment>
<keyword evidence="2" id="KW-1185">Reference proteome</keyword>
<dbReference type="EMBL" id="CM034407">
    <property type="protein sequence ID" value="KAJ0172460.1"/>
    <property type="molecule type" value="Genomic_DNA"/>
</dbReference>
<reference evidence="1 2" key="1">
    <citation type="journal article" date="2021" name="Front. Genet.">
        <title>Chromosome-Level Genome Assembly Reveals Significant Gene Expansion in the Toll and IMD Signaling Pathways of Dendrolimus kikuchii.</title>
        <authorList>
            <person name="Zhou J."/>
            <person name="Wu P."/>
            <person name="Xiong Z."/>
            <person name="Liu N."/>
            <person name="Zhao N."/>
            <person name="Ji M."/>
            <person name="Qiu Y."/>
            <person name="Yang B."/>
        </authorList>
    </citation>
    <scope>NUCLEOTIDE SEQUENCE [LARGE SCALE GENOMIC DNA]</scope>
    <source>
        <strain evidence="1">Ann1</strain>
    </source>
</reference>
<accession>A0ACC1CLI4</accession>
<gene>
    <name evidence="1" type="ORF">K1T71_011599</name>
</gene>
<protein>
    <submittedName>
        <fullName evidence="1">Uncharacterized protein</fullName>
    </submittedName>
</protein>
<evidence type="ECO:0000313" key="2">
    <source>
        <dbReference type="Proteomes" id="UP000824533"/>
    </source>
</evidence>
<evidence type="ECO:0000313" key="1">
    <source>
        <dbReference type="EMBL" id="KAJ0172460.1"/>
    </source>
</evidence>
<organism evidence="1 2">
    <name type="scientific">Dendrolimus kikuchii</name>
    <dbReference type="NCBI Taxonomy" id="765133"/>
    <lineage>
        <taxon>Eukaryota</taxon>
        <taxon>Metazoa</taxon>
        <taxon>Ecdysozoa</taxon>
        <taxon>Arthropoda</taxon>
        <taxon>Hexapoda</taxon>
        <taxon>Insecta</taxon>
        <taxon>Pterygota</taxon>
        <taxon>Neoptera</taxon>
        <taxon>Endopterygota</taxon>
        <taxon>Lepidoptera</taxon>
        <taxon>Glossata</taxon>
        <taxon>Ditrysia</taxon>
        <taxon>Bombycoidea</taxon>
        <taxon>Lasiocampidae</taxon>
        <taxon>Dendrolimus</taxon>
    </lineage>
</organism>
<name>A0ACC1CLI4_9NEOP</name>
<dbReference type="Proteomes" id="UP000824533">
    <property type="component" value="Linkage Group LG21"/>
</dbReference>
<proteinExistence type="predicted"/>